<organism evidence="2 3">
    <name type="scientific">Emericella nidulans (strain FGSC A4 / ATCC 38163 / CBS 112.46 / NRRL 194 / M139)</name>
    <name type="common">Aspergillus nidulans</name>
    <dbReference type="NCBI Taxonomy" id="227321"/>
    <lineage>
        <taxon>Eukaryota</taxon>
        <taxon>Fungi</taxon>
        <taxon>Dikarya</taxon>
        <taxon>Ascomycota</taxon>
        <taxon>Pezizomycotina</taxon>
        <taxon>Eurotiomycetes</taxon>
        <taxon>Eurotiomycetidae</taxon>
        <taxon>Eurotiales</taxon>
        <taxon>Aspergillaceae</taxon>
        <taxon>Aspergillus</taxon>
        <taxon>Aspergillus subgen. Nidulantes</taxon>
    </lineage>
</organism>
<name>C8V3U0_EMENI</name>
<dbReference type="KEGG" id="ani:ANIA_11408"/>
<sequence length="84" mass="9032">MRRSYRGPIKTAADGEAAEKLDQGDRSEKSACTGHLGSERSTSSGSRESRRQSLPPRLGECHAACQCHSGQVEDVDEDAGARNE</sequence>
<reference evidence="3" key="2">
    <citation type="journal article" date="2009" name="Fungal Genet. Biol.">
        <title>The 2008 update of the Aspergillus nidulans genome annotation: a community effort.</title>
        <authorList>
            <person name="Wortman J.R."/>
            <person name="Gilsenan J.M."/>
            <person name="Joardar V."/>
            <person name="Deegan J."/>
            <person name="Clutterbuck J."/>
            <person name="Andersen M.R."/>
            <person name="Archer D."/>
            <person name="Bencina M."/>
            <person name="Braus G."/>
            <person name="Coutinho P."/>
            <person name="von Dohren H."/>
            <person name="Doonan J."/>
            <person name="Driessen A.J."/>
            <person name="Durek P."/>
            <person name="Espeso E."/>
            <person name="Fekete E."/>
            <person name="Flipphi M."/>
            <person name="Estrada C.G."/>
            <person name="Geysens S."/>
            <person name="Goldman G."/>
            <person name="de Groot P.W."/>
            <person name="Hansen K."/>
            <person name="Harris S.D."/>
            <person name="Heinekamp T."/>
            <person name="Helmstaedt K."/>
            <person name="Henrissat B."/>
            <person name="Hofmann G."/>
            <person name="Homan T."/>
            <person name="Horio T."/>
            <person name="Horiuchi H."/>
            <person name="James S."/>
            <person name="Jones M."/>
            <person name="Karaffa L."/>
            <person name="Karanyi Z."/>
            <person name="Kato M."/>
            <person name="Keller N."/>
            <person name="Kelly D.E."/>
            <person name="Kiel J.A."/>
            <person name="Kim J.M."/>
            <person name="van der Klei I.J."/>
            <person name="Klis F.M."/>
            <person name="Kovalchuk A."/>
            <person name="Krasevec N."/>
            <person name="Kubicek C.P."/>
            <person name="Liu B."/>
            <person name="Maccabe A."/>
            <person name="Meyer V."/>
            <person name="Mirabito P."/>
            <person name="Miskei M."/>
            <person name="Mos M."/>
            <person name="Mullins J."/>
            <person name="Nelson D.R."/>
            <person name="Nielsen J."/>
            <person name="Oakley B.R."/>
            <person name="Osmani S.A."/>
            <person name="Pakula T."/>
            <person name="Paszewski A."/>
            <person name="Paulsen I."/>
            <person name="Pilsyk S."/>
            <person name="Pocsi I."/>
            <person name="Punt P.J."/>
            <person name="Ram A.F."/>
            <person name="Ren Q."/>
            <person name="Robellet X."/>
            <person name="Robson G."/>
            <person name="Seiboth B."/>
            <person name="van Solingen P."/>
            <person name="Specht T."/>
            <person name="Sun J."/>
            <person name="Taheri-Talesh N."/>
            <person name="Takeshita N."/>
            <person name="Ussery D."/>
            <person name="vanKuyk P.A."/>
            <person name="Visser H."/>
            <person name="van de Vondervoort P.J."/>
            <person name="de Vries R.P."/>
            <person name="Walton J."/>
            <person name="Xiang X."/>
            <person name="Xiong Y."/>
            <person name="Zeng A.P."/>
            <person name="Brandt B.W."/>
            <person name="Cornell M.J."/>
            <person name="van den Hondel C.A."/>
            <person name="Visser J."/>
            <person name="Oliver S.G."/>
            <person name="Turner G."/>
        </authorList>
    </citation>
    <scope>GENOME REANNOTATION</scope>
    <source>
        <strain evidence="3">FGSC A4 / ATCC 38163 / CBS 112.46 / NRRL 194 / M139</strain>
    </source>
</reference>
<dbReference type="VEuPathDB" id="FungiDB:AN11408"/>
<feature type="compositionally biased region" description="Basic and acidic residues" evidence="1">
    <location>
        <begin position="17"/>
        <end position="29"/>
    </location>
</feature>
<feature type="region of interest" description="Disordered" evidence="1">
    <location>
        <begin position="1"/>
        <end position="57"/>
    </location>
</feature>
<evidence type="ECO:0000313" key="3">
    <source>
        <dbReference type="Proteomes" id="UP000000560"/>
    </source>
</evidence>
<dbReference type="RefSeq" id="XP_050467497.1">
    <property type="nucleotide sequence ID" value="XM_050611469.1"/>
</dbReference>
<dbReference type="EMBL" id="BN001302">
    <property type="protein sequence ID" value="CBF75651.1"/>
    <property type="molecule type" value="Genomic_DNA"/>
</dbReference>
<proteinExistence type="predicted"/>
<dbReference type="Proteomes" id="UP000000560">
    <property type="component" value="Chromosome II"/>
</dbReference>
<dbReference type="InParanoid" id="C8V3U0"/>
<reference evidence="3" key="1">
    <citation type="journal article" date="2005" name="Nature">
        <title>Sequencing of Aspergillus nidulans and comparative analysis with A. fumigatus and A. oryzae.</title>
        <authorList>
            <person name="Galagan J.E."/>
            <person name="Calvo S.E."/>
            <person name="Cuomo C."/>
            <person name="Ma L.J."/>
            <person name="Wortman J.R."/>
            <person name="Batzoglou S."/>
            <person name="Lee S.I."/>
            <person name="Basturkmen M."/>
            <person name="Spevak C.C."/>
            <person name="Clutterbuck J."/>
            <person name="Kapitonov V."/>
            <person name="Jurka J."/>
            <person name="Scazzocchio C."/>
            <person name="Farman M."/>
            <person name="Butler J."/>
            <person name="Purcell S."/>
            <person name="Harris S."/>
            <person name="Braus G.H."/>
            <person name="Draht O."/>
            <person name="Busch S."/>
            <person name="D'Enfert C."/>
            <person name="Bouchier C."/>
            <person name="Goldman G.H."/>
            <person name="Bell-Pedersen D."/>
            <person name="Griffiths-Jones S."/>
            <person name="Doonan J.H."/>
            <person name="Yu J."/>
            <person name="Vienken K."/>
            <person name="Pain A."/>
            <person name="Freitag M."/>
            <person name="Selker E.U."/>
            <person name="Archer D.B."/>
            <person name="Penalva M.A."/>
            <person name="Oakley B.R."/>
            <person name="Momany M."/>
            <person name="Tanaka T."/>
            <person name="Kumagai T."/>
            <person name="Asai K."/>
            <person name="Machida M."/>
            <person name="Nierman W.C."/>
            <person name="Denning D.W."/>
            <person name="Caddick M."/>
            <person name="Hynes M."/>
            <person name="Paoletti M."/>
            <person name="Fischer R."/>
            <person name="Miller B."/>
            <person name="Dyer P."/>
            <person name="Sachs M.S."/>
            <person name="Osmani S.A."/>
            <person name="Birren B.W."/>
        </authorList>
    </citation>
    <scope>NUCLEOTIDE SEQUENCE [LARGE SCALE GENOMIC DNA]</scope>
    <source>
        <strain evidence="3">FGSC A4 / ATCC 38163 / CBS 112.46 / NRRL 194 / M139</strain>
    </source>
</reference>
<evidence type="ECO:0000256" key="1">
    <source>
        <dbReference type="SAM" id="MobiDB-lite"/>
    </source>
</evidence>
<dbReference type="GeneID" id="74896999"/>
<gene>
    <name evidence="2" type="ORF">ANIA_11408</name>
</gene>
<dbReference type="AlphaFoldDB" id="C8V3U0"/>
<dbReference type="HOGENOM" id="CLU_2527444_0_0_1"/>
<keyword evidence="3" id="KW-1185">Reference proteome</keyword>
<evidence type="ECO:0000313" key="2">
    <source>
        <dbReference type="EMBL" id="CBF75651.1"/>
    </source>
</evidence>
<protein>
    <submittedName>
        <fullName evidence="2">Uncharacterized protein</fullName>
    </submittedName>
</protein>
<accession>C8V3U0</accession>